<feature type="transmembrane region" description="Helical" evidence="4">
    <location>
        <begin position="197"/>
        <end position="220"/>
    </location>
</feature>
<evidence type="ECO:0000256" key="3">
    <source>
        <dbReference type="ARBA" id="ARBA00023136"/>
    </source>
</evidence>
<feature type="transmembrane region" description="Helical" evidence="4">
    <location>
        <begin position="167"/>
        <end position="191"/>
    </location>
</feature>
<evidence type="ECO:0000313" key="6">
    <source>
        <dbReference type="Proteomes" id="UP000218334"/>
    </source>
</evidence>
<accession>A0A2H3BBJ1</accession>
<keyword evidence="2 4" id="KW-1133">Transmembrane helix</keyword>
<dbReference type="Proteomes" id="UP000218334">
    <property type="component" value="Unassembled WGS sequence"/>
</dbReference>
<feature type="transmembrane region" description="Helical" evidence="4">
    <location>
        <begin position="247"/>
        <end position="269"/>
    </location>
</feature>
<proteinExistence type="predicted"/>
<keyword evidence="1 4" id="KW-0812">Transmembrane</keyword>
<gene>
    <name evidence="5" type="ORF">ARMSODRAFT_1023246</name>
</gene>
<reference evidence="6" key="1">
    <citation type="journal article" date="2017" name="Nat. Ecol. Evol.">
        <title>Genome expansion and lineage-specific genetic innovations in the forest pathogenic fungi Armillaria.</title>
        <authorList>
            <person name="Sipos G."/>
            <person name="Prasanna A.N."/>
            <person name="Walter M.C."/>
            <person name="O'Connor E."/>
            <person name="Balint B."/>
            <person name="Krizsan K."/>
            <person name="Kiss B."/>
            <person name="Hess J."/>
            <person name="Varga T."/>
            <person name="Slot J."/>
            <person name="Riley R."/>
            <person name="Boka B."/>
            <person name="Rigling D."/>
            <person name="Barry K."/>
            <person name="Lee J."/>
            <person name="Mihaltcheva S."/>
            <person name="LaButti K."/>
            <person name="Lipzen A."/>
            <person name="Waldron R."/>
            <person name="Moloney N.M."/>
            <person name="Sperisen C."/>
            <person name="Kredics L."/>
            <person name="Vagvoelgyi C."/>
            <person name="Patrignani A."/>
            <person name="Fitzpatrick D."/>
            <person name="Nagy I."/>
            <person name="Doyle S."/>
            <person name="Anderson J.B."/>
            <person name="Grigoriev I.V."/>
            <person name="Gueldener U."/>
            <person name="Muensterkoetter M."/>
            <person name="Nagy L.G."/>
        </authorList>
    </citation>
    <scope>NUCLEOTIDE SEQUENCE [LARGE SCALE GENOMIC DNA]</scope>
    <source>
        <strain evidence="6">28-4</strain>
    </source>
</reference>
<sequence>MAVLNVPTVFLTPYKECINIIDATPYMTWSLIFWDYLITLDDEVRPYTSSHVRLPTDQLEDYVVLVLKKDMDQILVLCESLYGARSMDMGYHLCALGKHLENAHLPLIGQDETFPFNLCEKLTSEGAYEACYVGTESASVLYLTIQLLIIESILVLRIWAIMGRRRWILWTFFGFLVCSTTASILISIYLASGMGPTSFYVIPTIIFEAIMFISAAHHGIKESGGLRSLLLRDTSPFRYGPTPILRIVFQGLVLYFIVVLCSLLVMAFLDPQLGLTIMSVTISHMLLHLRKQVVIDNVGMPSQKVELTTFRATTNGAMSLEVGEDIIDIRPYPRGS</sequence>
<dbReference type="SUPFAM" id="SSF90123">
    <property type="entry name" value="ABC transporter transmembrane region"/>
    <property type="match status" value="1"/>
</dbReference>
<evidence type="ECO:0000256" key="1">
    <source>
        <dbReference type="ARBA" id="ARBA00022692"/>
    </source>
</evidence>
<dbReference type="GO" id="GO:0016020">
    <property type="term" value="C:membrane"/>
    <property type="evidence" value="ECO:0007669"/>
    <property type="project" value="InterPro"/>
</dbReference>
<protein>
    <submittedName>
        <fullName evidence="5">Uncharacterized protein</fullName>
    </submittedName>
</protein>
<evidence type="ECO:0000256" key="2">
    <source>
        <dbReference type="ARBA" id="ARBA00022989"/>
    </source>
</evidence>
<keyword evidence="3 4" id="KW-0472">Membrane</keyword>
<dbReference type="AlphaFoldDB" id="A0A2H3BBJ1"/>
<dbReference type="InterPro" id="IPR036640">
    <property type="entry name" value="ABC1_TM_sf"/>
</dbReference>
<evidence type="ECO:0000313" key="5">
    <source>
        <dbReference type="EMBL" id="PBK64382.1"/>
    </source>
</evidence>
<dbReference type="GO" id="GO:0005524">
    <property type="term" value="F:ATP binding"/>
    <property type="evidence" value="ECO:0007669"/>
    <property type="project" value="InterPro"/>
</dbReference>
<name>A0A2H3BBJ1_9AGAR</name>
<dbReference type="EMBL" id="KZ293452">
    <property type="protein sequence ID" value="PBK64382.1"/>
    <property type="molecule type" value="Genomic_DNA"/>
</dbReference>
<evidence type="ECO:0000256" key="4">
    <source>
        <dbReference type="SAM" id="Phobius"/>
    </source>
</evidence>
<keyword evidence="6" id="KW-1185">Reference proteome</keyword>
<feature type="transmembrane region" description="Helical" evidence="4">
    <location>
        <begin position="140"/>
        <end position="160"/>
    </location>
</feature>
<organism evidence="5 6">
    <name type="scientific">Armillaria solidipes</name>
    <dbReference type="NCBI Taxonomy" id="1076256"/>
    <lineage>
        <taxon>Eukaryota</taxon>
        <taxon>Fungi</taxon>
        <taxon>Dikarya</taxon>
        <taxon>Basidiomycota</taxon>
        <taxon>Agaricomycotina</taxon>
        <taxon>Agaricomycetes</taxon>
        <taxon>Agaricomycetidae</taxon>
        <taxon>Agaricales</taxon>
        <taxon>Marasmiineae</taxon>
        <taxon>Physalacriaceae</taxon>
        <taxon>Armillaria</taxon>
    </lineage>
</organism>